<organism evidence="2 3">
    <name type="scientific">Acidipropionibacterium virtanenii</name>
    <dbReference type="NCBI Taxonomy" id="2057246"/>
    <lineage>
        <taxon>Bacteria</taxon>
        <taxon>Bacillati</taxon>
        <taxon>Actinomycetota</taxon>
        <taxon>Actinomycetes</taxon>
        <taxon>Propionibacteriales</taxon>
        <taxon>Propionibacteriaceae</taxon>
        <taxon>Acidipropionibacterium</taxon>
    </lineage>
</organism>
<evidence type="ECO:0008006" key="4">
    <source>
        <dbReference type="Google" id="ProtNLM"/>
    </source>
</evidence>
<evidence type="ECO:0000313" key="3">
    <source>
        <dbReference type="Proteomes" id="UP000251995"/>
    </source>
</evidence>
<feature type="compositionally biased region" description="Polar residues" evidence="1">
    <location>
        <begin position="1"/>
        <end position="10"/>
    </location>
</feature>
<dbReference type="AlphaFoldDB" id="A0A344USM3"/>
<dbReference type="InterPro" id="IPR017523">
    <property type="entry name" value="Rv3268"/>
</dbReference>
<sequence>MVQLSSTPSHSVPVPRRAGVPATGPVAGLELRRQDASPLLTWYRGPDRVELSGRTVGGWVAKTVHLMAEEGIVPGDRVGLPLLAHHRLHWVSLTWLLACWWAGAVPVVRERAAEPPTDLEVSGPDPAGSDPRVPLVQCSLNPLGGPCRNPAPGAIDFSDALAMPDEMPAPAPADPARPGMEGMASLTGAGLDAAARIDRRLLIAGTPEPDELALLLAGCLAGSGSLILVEEMPSGSTGQQLAEQEGAEIAL</sequence>
<gene>
    <name evidence="2" type="ORF">JS278_01088</name>
</gene>
<feature type="region of interest" description="Disordered" evidence="1">
    <location>
        <begin position="1"/>
        <end position="26"/>
    </location>
</feature>
<reference evidence="2 3" key="1">
    <citation type="submission" date="2017-12" db="EMBL/GenBank/DDBJ databases">
        <title>The whole genome sequence of the Acidipropionibacterium virtanenii sp. nov. type strain JS278.</title>
        <authorList>
            <person name="Laine P."/>
            <person name="Deptula P."/>
            <person name="Varmanen P."/>
            <person name="Auvinen P."/>
        </authorList>
    </citation>
    <scope>NUCLEOTIDE SEQUENCE [LARGE SCALE GENOMIC DNA]</scope>
    <source>
        <strain evidence="2 3">JS278</strain>
    </source>
</reference>
<dbReference type="Gene3D" id="3.40.50.12780">
    <property type="entry name" value="N-terminal domain of ligase-like"/>
    <property type="match status" value="1"/>
</dbReference>
<dbReference type="NCBIfam" id="TIGR03089">
    <property type="entry name" value="TIGR03089 family protein"/>
    <property type="match status" value="1"/>
</dbReference>
<dbReference type="Proteomes" id="UP000251995">
    <property type="component" value="Chromosome"/>
</dbReference>
<dbReference type="OrthoDB" id="3396763at2"/>
<evidence type="ECO:0000313" key="2">
    <source>
        <dbReference type="EMBL" id="AXE38271.1"/>
    </source>
</evidence>
<accession>A0A344USM3</accession>
<protein>
    <recommendedName>
        <fullName evidence="4">TIGR03089 family protein</fullName>
    </recommendedName>
</protein>
<dbReference type="EMBL" id="CP025198">
    <property type="protein sequence ID" value="AXE38271.1"/>
    <property type="molecule type" value="Genomic_DNA"/>
</dbReference>
<evidence type="ECO:0000256" key="1">
    <source>
        <dbReference type="SAM" id="MobiDB-lite"/>
    </source>
</evidence>
<keyword evidence="3" id="KW-1185">Reference proteome</keyword>
<name>A0A344USM3_9ACTN</name>
<proteinExistence type="predicted"/>
<dbReference type="RefSeq" id="WP_114044307.1">
    <property type="nucleotide sequence ID" value="NZ_CP025198.1"/>
</dbReference>
<dbReference type="InterPro" id="IPR042099">
    <property type="entry name" value="ANL_N_sf"/>
</dbReference>
<dbReference type="KEGG" id="acij:JS278_01088"/>
<dbReference type="SUPFAM" id="SSF56801">
    <property type="entry name" value="Acetyl-CoA synthetase-like"/>
    <property type="match status" value="1"/>
</dbReference>